<evidence type="ECO:0000256" key="1">
    <source>
        <dbReference type="ARBA" id="ARBA00014413"/>
    </source>
</evidence>
<feature type="active site" evidence="9">
    <location>
        <position position="142"/>
    </location>
</feature>
<evidence type="ECO:0000256" key="5">
    <source>
        <dbReference type="ARBA" id="ARBA00029882"/>
    </source>
</evidence>
<evidence type="ECO:0000256" key="4">
    <source>
        <dbReference type="ARBA" id="ARBA00023004"/>
    </source>
</evidence>
<evidence type="ECO:0000313" key="10">
    <source>
        <dbReference type="EMBL" id="PRI12193.1"/>
    </source>
</evidence>
<dbReference type="GO" id="GO:0046872">
    <property type="term" value="F:metal ion binding"/>
    <property type="evidence" value="ECO:0007669"/>
    <property type="project" value="UniProtKB-KW"/>
</dbReference>
<keyword evidence="9" id="KW-0560">Oxidoreductase</keyword>
<dbReference type="InterPro" id="IPR010644">
    <property type="entry name" value="ChdC/CLD"/>
</dbReference>
<keyword evidence="11" id="KW-1185">Reference proteome</keyword>
<sequence length="241" mass="26873">MNEPSRAEHVDHSDVAEQINAAVNYTMYAVFRWERGAGVGVSPAWGGIVRGLLGELDGIAGLRTRGWYDVSGYRADADMLVWWHAPSPEALQRAYRAVLEWGGGRIAPVWSTIGVHRAAEFNRGHVPAFLAGDAPKHYVCVYPFVRGREWYLLPDAERRELLREHGAAARDYGDVLANTVASFALGDYEWLLAFEADDLLRIVDLMRELRATGARRHVIEETPFFTGPRCAPEELLARAAA</sequence>
<keyword evidence="4 9" id="KW-0408">Iron</keyword>
<organism evidence="10 11">
    <name type="scientific">Leucobacter massiliensis</name>
    <dbReference type="NCBI Taxonomy" id="1686285"/>
    <lineage>
        <taxon>Bacteria</taxon>
        <taxon>Bacillati</taxon>
        <taxon>Actinomycetota</taxon>
        <taxon>Actinomycetes</taxon>
        <taxon>Micrococcales</taxon>
        <taxon>Microbacteriaceae</taxon>
        <taxon>Leucobacter</taxon>
    </lineage>
</organism>
<evidence type="ECO:0000256" key="3">
    <source>
        <dbReference type="ARBA" id="ARBA00022723"/>
    </source>
</evidence>
<dbReference type="EC" id="1.3.98.5" evidence="8 9"/>
<comment type="caution">
    <text evidence="10">The sequence shown here is derived from an EMBL/GenBank/DDBJ whole genome shotgun (WGS) entry which is preliminary data.</text>
</comment>
<comment type="catalytic activity">
    <reaction evidence="9">
        <text>harderoheme III + H2O2 + H(+) = heme b + CO2 + 2 H2O</text>
        <dbReference type="Rhea" id="RHEA:57944"/>
        <dbReference type="ChEBI" id="CHEBI:15377"/>
        <dbReference type="ChEBI" id="CHEBI:15378"/>
        <dbReference type="ChEBI" id="CHEBI:16240"/>
        <dbReference type="ChEBI" id="CHEBI:16526"/>
        <dbReference type="ChEBI" id="CHEBI:60344"/>
        <dbReference type="ChEBI" id="CHEBI:142463"/>
    </reaction>
</comment>
<dbReference type="GO" id="GO:0016634">
    <property type="term" value="F:oxidoreductase activity, acting on the CH-CH group of donors, oxygen as acceptor"/>
    <property type="evidence" value="ECO:0007669"/>
    <property type="project" value="UniProtKB-UniRule"/>
</dbReference>
<evidence type="ECO:0000313" key="11">
    <source>
        <dbReference type="Proteomes" id="UP000238650"/>
    </source>
</evidence>
<evidence type="ECO:0000256" key="6">
    <source>
        <dbReference type="ARBA" id="ARBA00030236"/>
    </source>
</evidence>
<evidence type="ECO:0000256" key="9">
    <source>
        <dbReference type="HAMAP-Rule" id="MF_02244"/>
    </source>
</evidence>
<comment type="catalytic activity">
    <reaction evidence="9">
        <text>Fe-coproporphyrin III + H2O2 + H(+) = harderoheme III + CO2 + 2 H2O</text>
        <dbReference type="Rhea" id="RHEA:57940"/>
        <dbReference type="ChEBI" id="CHEBI:15377"/>
        <dbReference type="ChEBI" id="CHEBI:15378"/>
        <dbReference type="ChEBI" id="CHEBI:16240"/>
        <dbReference type="ChEBI" id="CHEBI:16526"/>
        <dbReference type="ChEBI" id="CHEBI:68438"/>
        <dbReference type="ChEBI" id="CHEBI:142463"/>
    </reaction>
</comment>
<dbReference type="AlphaFoldDB" id="A0A2S9QRH8"/>
<evidence type="ECO:0000256" key="7">
    <source>
        <dbReference type="ARBA" id="ARBA00049896"/>
    </source>
</evidence>
<dbReference type="Pfam" id="PF06778">
    <property type="entry name" value="Chlor_dismutase"/>
    <property type="match status" value="1"/>
</dbReference>
<proteinExistence type="inferred from homology"/>
<dbReference type="PANTHER" id="PTHR36843">
    <property type="entry name" value="HEME-DEPENDENT PEROXIDASE YWFI-RELATED"/>
    <property type="match status" value="1"/>
</dbReference>
<dbReference type="InterPro" id="IPR011008">
    <property type="entry name" value="Dimeric_a/b-barrel"/>
</dbReference>
<dbReference type="EMBL" id="MWZD01000013">
    <property type="protein sequence ID" value="PRI12193.1"/>
    <property type="molecule type" value="Genomic_DNA"/>
</dbReference>
<protein>
    <recommendedName>
        <fullName evidence="1 9">Coproheme decarboxylase</fullName>
        <ecNumber evidence="8 9">1.3.98.5</ecNumber>
    </recommendedName>
    <alternativeName>
        <fullName evidence="5 9">Coproheme III oxidative decarboxylase</fullName>
    </alternativeName>
    <alternativeName>
        <fullName evidence="6 9">Hydrogen peroxide-dependent heme synthase</fullName>
    </alternativeName>
</protein>
<reference evidence="10 11" key="1">
    <citation type="journal article" date="2017" name="New Microbes New Infect">
        <title>Genome sequence of 'Leucobacter massiliensis' sp. nov. isolated from human pharynx after travel to the 2014 Hajj.</title>
        <authorList>
            <person name="Leangapichart T."/>
            <person name="Gautret P."/>
            <person name="Nguyen T.T."/>
            <person name="Armstrong N."/>
            <person name="Rolain J.M."/>
        </authorList>
    </citation>
    <scope>NUCLEOTIDE SEQUENCE [LARGE SCALE GENOMIC DNA]</scope>
    <source>
        <strain evidence="10 11">122RC15</strain>
    </source>
</reference>
<evidence type="ECO:0000256" key="8">
    <source>
        <dbReference type="ARBA" id="ARBA00050019"/>
    </source>
</evidence>
<name>A0A2S9QRH8_9MICO</name>
<dbReference type="GO" id="GO:0006785">
    <property type="term" value="P:heme B biosynthetic process"/>
    <property type="evidence" value="ECO:0007669"/>
    <property type="project" value="UniProtKB-UniRule"/>
</dbReference>
<comment type="pathway">
    <text evidence="9">Porphyrin-containing compound metabolism; protoheme biosynthesis.</text>
</comment>
<evidence type="ECO:0000256" key="2">
    <source>
        <dbReference type="ARBA" id="ARBA00022617"/>
    </source>
</evidence>
<comment type="function">
    <text evidence="9">Involved in coproporphyrin-dependent heme b biosynthesis. Catalyzes the decarboxylation of Fe-coproporphyrin III (coproheme) to heme b (protoheme IX), the last step of the pathway. The reaction occurs in a stepwise manner with a three-propionate intermediate.</text>
</comment>
<keyword evidence="3 9" id="KW-0479">Metal-binding</keyword>
<feature type="binding site" description="axial binding residue" evidence="9">
    <location>
        <position position="165"/>
    </location>
    <ligand>
        <name>Fe-coproporphyrin III</name>
        <dbReference type="ChEBI" id="CHEBI:68438"/>
    </ligand>
    <ligandPart>
        <name>Fe</name>
        <dbReference type="ChEBI" id="CHEBI:18248"/>
    </ligandPart>
</feature>
<keyword evidence="9" id="KW-0350">Heme biosynthesis</keyword>
<comment type="similarity">
    <text evidence="9">Belongs to the ChdC family. Type 2 subfamily.</text>
</comment>
<dbReference type="GO" id="GO:0020037">
    <property type="term" value="F:heme binding"/>
    <property type="evidence" value="ECO:0007669"/>
    <property type="project" value="InterPro"/>
</dbReference>
<dbReference type="RefSeq" id="WP_105804503.1">
    <property type="nucleotide sequence ID" value="NZ_MWZD01000013.1"/>
</dbReference>
<comment type="cofactor">
    <cofactor evidence="9">
        <name>Fe-coproporphyrin III</name>
        <dbReference type="ChEBI" id="CHEBI:68438"/>
    </cofactor>
    <text evidence="9">Fe-coproporphyrin III acts as both substrate and redox cofactor.</text>
</comment>
<dbReference type="SUPFAM" id="SSF54909">
    <property type="entry name" value="Dimeric alpha+beta barrel"/>
    <property type="match status" value="1"/>
</dbReference>
<dbReference type="NCBIfam" id="NF042928">
    <property type="entry name" value="HemQ_actino"/>
    <property type="match status" value="1"/>
</dbReference>
<gene>
    <name evidence="9" type="primary">chdC</name>
    <name evidence="10" type="ORF">B4915_03835</name>
</gene>
<dbReference type="PANTHER" id="PTHR36843:SF1">
    <property type="entry name" value="COPROHEME DECARBOXYLASE"/>
    <property type="match status" value="1"/>
</dbReference>
<keyword evidence="2 9" id="KW-0349">Heme</keyword>
<dbReference type="HAMAP" id="MF_02244">
    <property type="entry name" value="Coproheme_decarbox_2"/>
    <property type="match status" value="1"/>
</dbReference>
<comment type="catalytic activity">
    <reaction evidence="7">
        <text>Fe-coproporphyrin III + 2 H2O2 + 2 H(+) = heme b + 2 CO2 + 4 H2O</text>
        <dbReference type="Rhea" id="RHEA:56516"/>
        <dbReference type="ChEBI" id="CHEBI:15377"/>
        <dbReference type="ChEBI" id="CHEBI:15378"/>
        <dbReference type="ChEBI" id="CHEBI:16240"/>
        <dbReference type="ChEBI" id="CHEBI:16526"/>
        <dbReference type="ChEBI" id="CHEBI:60344"/>
        <dbReference type="ChEBI" id="CHEBI:68438"/>
        <dbReference type="EC" id="1.3.98.5"/>
    </reaction>
    <physiologicalReaction direction="left-to-right" evidence="7">
        <dbReference type="Rhea" id="RHEA:56517"/>
    </physiologicalReaction>
</comment>
<accession>A0A2S9QRH8</accession>
<dbReference type="Proteomes" id="UP000238650">
    <property type="component" value="Unassembled WGS sequence"/>
</dbReference>
<dbReference type="OrthoDB" id="9773646at2"/>
<dbReference type="Gene3D" id="3.30.70.1030">
    <property type="entry name" value="Apc35880, domain 1"/>
    <property type="match status" value="1"/>
</dbReference>